<organism evidence="4 5">
    <name type="scientific">Rhizoctonia solani AG-3 Rhs1AP</name>
    <dbReference type="NCBI Taxonomy" id="1086054"/>
    <lineage>
        <taxon>Eukaryota</taxon>
        <taxon>Fungi</taxon>
        <taxon>Dikarya</taxon>
        <taxon>Basidiomycota</taxon>
        <taxon>Agaricomycotina</taxon>
        <taxon>Agaricomycetes</taxon>
        <taxon>Cantharellales</taxon>
        <taxon>Ceratobasidiaceae</taxon>
        <taxon>Rhizoctonia</taxon>
    </lineage>
</organism>
<dbReference type="GO" id="GO:0004519">
    <property type="term" value="F:endonuclease activity"/>
    <property type="evidence" value="ECO:0007669"/>
    <property type="project" value="UniProtKB-KW"/>
</dbReference>
<dbReference type="PANTHER" id="PTHR48471:SF1">
    <property type="entry name" value="DDE TNP4 DOMAIN-CONTAINING PROTEIN"/>
    <property type="match status" value="1"/>
</dbReference>
<evidence type="ECO:0000259" key="3">
    <source>
        <dbReference type="Pfam" id="PF13359"/>
    </source>
</evidence>
<dbReference type="PANTHER" id="PTHR48471">
    <property type="entry name" value="DDE TNP4 DOMAIN-CONTAINING PROTEIN"/>
    <property type="match status" value="1"/>
</dbReference>
<feature type="non-terminal residue" evidence="4">
    <location>
        <position position="413"/>
    </location>
</feature>
<dbReference type="GO" id="GO:0046872">
    <property type="term" value="F:metal ion binding"/>
    <property type="evidence" value="ECO:0007669"/>
    <property type="project" value="UniProtKB-KW"/>
</dbReference>
<dbReference type="InterPro" id="IPR027806">
    <property type="entry name" value="HARBI1_dom"/>
</dbReference>
<evidence type="ECO:0000256" key="1">
    <source>
        <dbReference type="ARBA" id="ARBA00001968"/>
    </source>
</evidence>
<feature type="domain" description="DDE Tnp4" evidence="3">
    <location>
        <begin position="216"/>
        <end position="380"/>
    </location>
</feature>
<evidence type="ECO:0000256" key="2">
    <source>
        <dbReference type="ARBA" id="ARBA00022723"/>
    </source>
</evidence>
<keyword evidence="4" id="KW-0540">Nuclease</keyword>
<dbReference type="OrthoDB" id="78198at2759"/>
<gene>
    <name evidence="4" type="ORF">RSOL_223490</name>
</gene>
<keyword evidence="4" id="KW-0255">Endonuclease</keyword>
<evidence type="ECO:0000313" key="5">
    <source>
        <dbReference type="Proteomes" id="UP000030108"/>
    </source>
</evidence>
<protein>
    <submittedName>
        <fullName evidence="4">DDE family endonuclease</fullName>
    </submittedName>
</protein>
<dbReference type="AlphaFoldDB" id="X8J7G8"/>
<dbReference type="Pfam" id="PF13359">
    <property type="entry name" value="DDE_Tnp_4"/>
    <property type="match status" value="1"/>
</dbReference>
<sequence length="413" mass="47557">MYYTKSHTNRSYFLHSLLFRKSQRAPRLKFKKLGALVLLAQLAKVSKVLERRARYRHLLRAHLLPNPRYNTPWQQVRRSYDDRAYLATMALDVNTFEYILRSGFEELWDTRTIVRGDVSEQGQPRLRRRSLRADGALGLALYWLTSTESEAALGQTFALVPSVLSRYLSFALQILLHTLRKTPESRISWPTPVQMGKFSDLIERRHPSIRGAFGFMDGLNLPVGTSSDPQEEEATYNGWLHSHRISNILVFSPDGCIIACKLNAPGSWHDVRIAREVYLKLINSTPAGFFLIADTAFRNNSAVLDGKIRTPLKQGCRLPANRRERRRAIEESNNLTHARQAAEWGMRSLQGVFARLRLPLDINNPEGRQMLLEACVRLHNLRTRCIGINEIRVLLPNTRGHNRTRRFYLDDSE</sequence>
<keyword evidence="2" id="KW-0479">Metal-binding</keyword>
<reference evidence="5" key="1">
    <citation type="journal article" date="2014" name="Genome Announc.">
        <title>Draft genome sequence of the plant-pathogenic soil fungus Rhizoctonia solani anastomosis group 3 strain Rhs1AP.</title>
        <authorList>
            <person name="Cubeta M.A."/>
            <person name="Thomas E."/>
            <person name="Dean R.A."/>
            <person name="Jabaji S."/>
            <person name="Neate S.M."/>
            <person name="Tavantzis S."/>
            <person name="Toda T."/>
            <person name="Vilgalys R."/>
            <person name="Bharathan N."/>
            <person name="Fedorova-Abrams N."/>
            <person name="Pakala S.B."/>
            <person name="Pakala S.M."/>
            <person name="Zafar N."/>
            <person name="Joardar V."/>
            <person name="Losada L."/>
            <person name="Nierman W.C."/>
        </authorList>
    </citation>
    <scope>NUCLEOTIDE SEQUENCE [LARGE SCALE GENOMIC DNA]</scope>
    <source>
        <strain evidence="5">AG-3</strain>
    </source>
</reference>
<proteinExistence type="predicted"/>
<comment type="cofactor">
    <cofactor evidence="1">
        <name>a divalent metal cation</name>
        <dbReference type="ChEBI" id="CHEBI:60240"/>
    </cofactor>
</comment>
<keyword evidence="4" id="KW-0378">Hydrolase</keyword>
<name>X8J7G8_9AGAM</name>
<accession>X8J7G8</accession>
<evidence type="ECO:0000313" key="4">
    <source>
        <dbReference type="EMBL" id="EUC57489.1"/>
    </source>
</evidence>
<dbReference type="Proteomes" id="UP000030108">
    <property type="component" value="Unassembled WGS sequence"/>
</dbReference>
<comment type="caution">
    <text evidence="4">The sequence shown here is derived from an EMBL/GenBank/DDBJ whole genome shotgun (WGS) entry which is preliminary data.</text>
</comment>
<dbReference type="EMBL" id="JATN01000322">
    <property type="protein sequence ID" value="EUC57489.1"/>
    <property type="molecule type" value="Genomic_DNA"/>
</dbReference>